<reference evidence="1" key="1">
    <citation type="journal article" date="2013" name="Genome Announc.">
        <title>Draft Genome Sequence of Loktanella cinnabarina LL-001T, Isolated from Deep-Sea Floor Sediment.</title>
        <authorList>
            <person name="Nishi S."/>
            <person name="Tsubouchi T."/>
            <person name="Takaki Y."/>
            <person name="Koyanagi R."/>
            <person name="Satoh N."/>
            <person name="Maruyama T."/>
            <person name="Hatada Y."/>
        </authorList>
    </citation>
    <scope>NUCLEOTIDE SEQUENCE [LARGE SCALE GENOMIC DNA]</scope>
    <source>
        <strain evidence="1">LL-001</strain>
    </source>
</reference>
<dbReference type="Proteomes" id="UP000016566">
    <property type="component" value="Unassembled WGS sequence"/>
</dbReference>
<dbReference type="OrthoDB" id="65747at2"/>
<dbReference type="STRING" id="1337093.MBELCI_0204"/>
<protein>
    <submittedName>
        <fullName evidence="1">Uncharacterized protein</fullName>
    </submittedName>
</protein>
<dbReference type="RefSeq" id="WP_021692261.1">
    <property type="nucleotide sequence ID" value="NZ_BATB01000002.1"/>
</dbReference>
<comment type="caution">
    <text evidence="1">The sequence shown here is derived from an EMBL/GenBank/DDBJ whole genome shotgun (WGS) entry which is preliminary data.</text>
</comment>
<evidence type="ECO:0000313" key="1">
    <source>
        <dbReference type="EMBL" id="GAD54152.1"/>
    </source>
</evidence>
<proteinExistence type="predicted"/>
<dbReference type="AlphaFoldDB" id="U2YZ89"/>
<sequence length="214" mass="22441">MSVEDMDVAYLTDLGLIEGHLRAGITLYRDGHADLAATHMKHPEDEIYADLAPQIEERGADDFSAQLSALADAVKSGAPVEEAEAAFEALLERIAAARTMVSEPGATFGSLEQVLRIAAEEYEIGIVDGEISNLHEYQDAMGFTEMVRARAEDLAGSEDAAHAEAAVAVLDALDAAAPAFAAGFVPEGPLGAEAKASLLYAAAARTELAALQVE</sequence>
<name>U2YZ89_9RHOB</name>
<dbReference type="eggNOG" id="COG1555">
    <property type="taxonomic scope" value="Bacteria"/>
</dbReference>
<dbReference type="EMBL" id="BATB01000002">
    <property type="protein sequence ID" value="GAD54152.1"/>
    <property type="molecule type" value="Genomic_DNA"/>
</dbReference>
<organism evidence="1 2">
    <name type="scientific">Limimaricola cinnabarinus LL-001</name>
    <dbReference type="NCBI Taxonomy" id="1337093"/>
    <lineage>
        <taxon>Bacteria</taxon>
        <taxon>Pseudomonadati</taxon>
        <taxon>Pseudomonadota</taxon>
        <taxon>Alphaproteobacteria</taxon>
        <taxon>Rhodobacterales</taxon>
        <taxon>Paracoccaceae</taxon>
        <taxon>Limimaricola</taxon>
    </lineage>
</organism>
<evidence type="ECO:0000313" key="2">
    <source>
        <dbReference type="Proteomes" id="UP000016566"/>
    </source>
</evidence>
<keyword evidence="2" id="KW-1185">Reference proteome</keyword>
<accession>U2YZ89</accession>
<gene>
    <name evidence="1" type="ORF">MBELCI_0204</name>
</gene>